<evidence type="ECO:0000256" key="1">
    <source>
        <dbReference type="HAMAP-Rule" id="MF_04144"/>
    </source>
</evidence>
<keyword evidence="1" id="KW-1188">Viral release from host cell</keyword>
<keyword evidence="1" id="KW-0547">Nucleotide-binding</keyword>
<evidence type="ECO:0000313" key="5">
    <source>
        <dbReference type="Proteomes" id="UP000325507"/>
    </source>
</evidence>
<organism evidence="4 5">
    <name type="scientific">Erwinia phage pEp_SNUABM_08</name>
    <dbReference type="NCBI Taxonomy" id="2593268"/>
    <lineage>
        <taxon>Viruses</taxon>
        <taxon>Duplodnaviria</taxon>
        <taxon>Heunggongvirae</taxon>
        <taxon>Uroviricota</taxon>
        <taxon>Caudoviricetes</taxon>
        <taxon>Casjensviridae</taxon>
        <taxon>Gwanakrovirus</taxon>
        <taxon>Gwanakrovirus SNUABM08</taxon>
    </lineage>
</organism>
<feature type="domain" description="Terminase large subunit GpA endonuclease" evidence="3">
    <location>
        <begin position="330"/>
        <end position="636"/>
    </location>
</feature>
<accession>A0A5J6DAB8</accession>
<comment type="cofactor">
    <cofactor evidence="1">
        <name>Mg(2+)</name>
        <dbReference type="ChEBI" id="CHEBI:18420"/>
    </cofactor>
</comment>
<evidence type="ECO:0000259" key="2">
    <source>
        <dbReference type="Pfam" id="PF05876"/>
    </source>
</evidence>
<comment type="function">
    <text evidence="1">The terminase large subunit acts as an ATP driven molecular motor necessary for viral DNA translocation into empty capsids and as an endonuclease that cuts the viral genome from the concetamer to initiate and to end the packaging reaction. The terminase lies at a unique vertex of the procapsid and is composed of two subunits, a small terminase subunit involved in viral DNA recognition, and a large terminase subunit possessing endonucleolytic and ATPase activities (DNA maturation and packaging). The endonuclease activity cleaves the viral DNA generating 5'overhangs. The strand separation activity separates the cohesive ends generating the single-stranded 'sticky' ends of the mature genome. The DNA-terminase complex binds to the portal of the procapsid thereby activating the translocase activity of the terminase. The terminase packages the viral DNA into the procapsid until the next concatemer reaches the complex. The downstream site is then cut generating the mature right end of the genome, the heterotrimer undocks from the DNA-filled head and remains bound to the left end of concatemer's next genome.</text>
</comment>
<keyword evidence="1" id="KW-0460">Magnesium</keyword>
<evidence type="ECO:0000259" key="3">
    <source>
        <dbReference type="Pfam" id="PF20454"/>
    </source>
</evidence>
<dbReference type="GO" id="GO:0046872">
    <property type="term" value="F:metal ion binding"/>
    <property type="evidence" value="ECO:0007669"/>
    <property type="project" value="UniProtKB-UniRule"/>
</dbReference>
<dbReference type="GO" id="GO:0005524">
    <property type="term" value="F:ATP binding"/>
    <property type="evidence" value="ECO:0007669"/>
    <property type="project" value="UniProtKB-UniRule"/>
</dbReference>
<comment type="domain">
    <text evidence="1">The N-terminus is involved in the formation of the heterotrimer with the small subunit. The N-terminus part contains the translocase activity involved in DNA packaging. At the N-terminus, there is a high affinity ATPase center that is probably needed for the packaging activity. The Walker A motif of the ATPase center is responsible for interacting with the ATP phosphate and the Q motif governs force generation and the interaction with DNA. The C-terminus contains the site specific endonuclease (cos-cleavage) and strand separation activities required for genome maturation. A second ATPase catalytic site regulates the genome maturation. The C-terminus very end is involved in binding to the procapsid. Contains a basic leucine zipper (bZIP) that may be involved in the formation of the terminase.</text>
</comment>
<protein>
    <recommendedName>
        <fullName evidence="1">Terminase, large subunit</fullName>
    </recommendedName>
    <alternativeName>
        <fullName evidence="1">DNA-packaging protein</fullName>
    </alternativeName>
    <alternativeName>
        <fullName evidence="1">Large terminase protein</fullName>
    </alternativeName>
    <domain>
        <recommendedName>
            <fullName evidence="1">Endonuclease</fullName>
            <ecNumber evidence="1">3.1.21.4</ecNumber>
        </recommendedName>
    </domain>
    <domain>
        <recommendedName>
            <fullName evidence="1">ATPase</fullName>
            <ecNumber evidence="1">3.6.4.-</ecNumber>
        </recommendedName>
    </domain>
</protein>
<dbReference type="GO" id="GO:0016887">
    <property type="term" value="F:ATP hydrolysis activity"/>
    <property type="evidence" value="ECO:0007669"/>
    <property type="project" value="UniProtKB-UniRule"/>
</dbReference>
<feature type="binding site" evidence="1">
    <location>
        <position position="418"/>
    </location>
    <ligand>
        <name>Mg(2+)</name>
        <dbReference type="ChEBI" id="CHEBI:18420"/>
        <note>catalytic; for nuclease activity</note>
    </ligand>
</feature>
<keyword evidence="5" id="KW-1185">Reference proteome</keyword>
<reference evidence="4 5" key="1">
    <citation type="submission" date="2019-07" db="EMBL/GenBank/DDBJ databases">
        <title>Complete genome sequence of bacteriophage infecting Erwinia pyrifoliae.</title>
        <authorList>
            <person name="Kim S.G."/>
            <person name="Park S.C."/>
        </authorList>
    </citation>
    <scope>NUCLEOTIDE SEQUENCE [LARGE SCALE GENOMIC DNA]</scope>
</reference>
<comment type="subunit">
    <text evidence="1">Interacts (via N-terminus) with the terminase small subunit (via C-terminus); the active complex is probably heterooligomeric. Interacts (via C-terminus) with the portal protein; this interaction allows the packaging of viral DNA.</text>
</comment>
<dbReference type="InterPro" id="IPR046453">
    <property type="entry name" value="GpA_ATPase"/>
</dbReference>
<dbReference type="Proteomes" id="UP000325507">
    <property type="component" value="Segment"/>
</dbReference>
<dbReference type="InterPro" id="IPR051220">
    <property type="entry name" value="TFA_Chaperone"/>
</dbReference>
<dbReference type="Pfam" id="PF20454">
    <property type="entry name" value="GpA_nuclease"/>
    <property type="match status" value="1"/>
</dbReference>
<proteinExistence type="inferred from homology"/>
<name>A0A5J6DAB8_9CAUD</name>
<sequence length="692" mass="78730">MKTTNSKTFDTVYDVFLAAVDTIRAPERISVSQAAMKYRYVYQPGAYIGPWKNSETPYMIEPMDMFTSRTKVAMALMMSAQTGKTDSMILNTTLYTTIVDPMDMIIYNPTHSLARDFSIRRIDRLMLHSKKVGEQLLRGRDSDNVFDKHFKNGTILSLSHPAPGELAGRPIGRVLMTDYDRFPMDVGGEGSPFDLGSKRTTTFGSMAMCMAESSPSMPIIDPKWIARSAHEAPPCDGIANLYNRGDRRLWHWPCPHCEEYFEGRFELLTWDKTKPTNLEKARTVQMICPECGSLIDYKERREMQQWGIWVPEGMRIEKGKLVGEVPDNLIASYWLKGVAAAFVTWEKLVFYYLNAEDEYQRTMSEEALKKFWNTDMGMPYLPKSMRSVRSPDSIKAMAISLPVKTVPSDVRFLVGTVDVQKTKFVVEVWGIRPGQPFDQVLIDRYDIVKNPMRLDENDEPEPLDPAGYLEDWHTLTRQVIRAKYPLEGGAGVMGVKLTLCDSGGRAGVTANAYNYYRQLNSPDYGLGGRFLLIKGRSTPNTPRVALTYPDSTRKDRYANARGEIPVLLINTNLIKDMFDGRLGVLTPGKGMVVHPDWLSDEYYRELCVEIRTPKGWENPNSERNEAWDLGCYCIAGCVSPYIGIEHIQWDRPPLWAEEWDKNIMVELTTEKGEIVRAPASRYDFAKFGSEMA</sequence>
<keyword evidence="1" id="KW-0540">Nuclease</keyword>
<comment type="caution">
    <text evidence="1">Lacks conserved residue(s) required for the propagation of feature annotation.</text>
</comment>
<dbReference type="GO" id="GO:0009036">
    <property type="term" value="F:type II site-specific deoxyribonuclease activity"/>
    <property type="evidence" value="ECO:0007669"/>
    <property type="project" value="UniProtKB-UniRule"/>
</dbReference>
<keyword evidence="1" id="KW-0479">Metal-binding</keyword>
<keyword evidence="1" id="KW-0067">ATP-binding</keyword>
<feature type="domain" description="Phage terminase large subunit GpA ATPase" evidence="2">
    <location>
        <begin position="48"/>
        <end position="309"/>
    </location>
</feature>
<dbReference type="HAMAP" id="MF_04144">
    <property type="entry name" value="TERL_LAMBDA"/>
    <property type="match status" value="1"/>
</dbReference>
<dbReference type="Pfam" id="PF05876">
    <property type="entry name" value="GpA_ATPase"/>
    <property type="match status" value="1"/>
</dbReference>
<evidence type="ECO:0000313" key="4">
    <source>
        <dbReference type="EMBL" id="QEQ94758.1"/>
    </source>
</evidence>
<comment type="catalytic activity">
    <reaction evidence="1">
        <text>Endonucleolytic cleavage of DNA to give specific double-stranded fragments with terminal 5'-phosphates.</text>
        <dbReference type="EC" id="3.1.21.4"/>
    </reaction>
</comment>
<dbReference type="GO" id="GO:0098009">
    <property type="term" value="C:viral terminase, large subunit"/>
    <property type="evidence" value="ECO:0007669"/>
    <property type="project" value="UniProtKB-UniRule"/>
</dbReference>
<dbReference type="EMBL" id="MN184886">
    <property type="protein sequence ID" value="QEQ94758.1"/>
    <property type="molecule type" value="Genomic_DNA"/>
</dbReference>
<dbReference type="GO" id="GO:0019073">
    <property type="term" value="P:viral DNA genome packaging"/>
    <property type="evidence" value="ECO:0007669"/>
    <property type="project" value="UniProtKB-UniRule"/>
</dbReference>
<comment type="subcellular location">
    <subcellularLocation>
        <location evidence="1">Host cytoplasm</location>
    </subcellularLocation>
    <text evidence="1">The terminase lies at a unique vertex of the procapsid during viral DNA packaging.</text>
</comment>
<keyword evidence="1" id="KW-0231">Viral genome packaging</keyword>
<dbReference type="EC" id="3.1.21.4" evidence="1"/>
<gene>
    <name evidence="4" type="ORF">pEpSNUABM08_11</name>
</gene>
<dbReference type="GO" id="GO:0030430">
    <property type="term" value="C:host cell cytoplasm"/>
    <property type="evidence" value="ECO:0007669"/>
    <property type="project" value="UniProtKB-SubCell"/>
</dbReference>
<dbReference type="EC" id="3.6.4.-" evidence="1"/>
<keyword evidence="1" id="KW-0378">Hydrolase</keyword>
<keyword evidence="1" id="KW-0255">Endonuclease</keyword>
<dbReference type="InterPro" id="IPR008866">
    <property type="entry name" value="Phage_lambda_GpA-like"/>
</dbReference>
<keyword evidence="1" id="KW-1035">Host cytoplasm</keyword>
<dbReference type="InterPro" id="IPR046454">
    <property type="entry name" value="GpA_endonuclease"/>
</dbReference>
<comment type="similarity">
    <text evidence="1">Belongs to the lambdavirus large terminase family.</text>
</comment>
<dbReference type="PANTHER" id="PTHR34413">
    <property type="entry name" value="PROPHAGE TAIL FIBER ASSEMBLY PROTEIN HOMOLOG TFAE-RELATED-RELATED"/>
    <property type="match status" value="1"/>
</dbReference>
<dbReference type="PANTHER" id="PTHR34413:SF2">
    <property type="entry name" value="PROPHAGE TAIL FIBER ASSEMBLY PROTEIN HOMOLOG TFAE-RELATED"/>
    <property type="match status" value="1"/>
</dbReference>